<comment type="caution">
    <text evidence="2">The sequence shown here is derived from an EMBL/GenBank/DDBJ whole genome shotgun (WGS) entry which is preliminary data.</text>
</comment>
<protein>
    <submittedName>
        <fullName evidence="2">Uncharacterized protein</fullName>
    </submittedName>
</protein>
<sequence>MLTYYLSKARPRPSPSRPSFCHSGSLGVSSHRRQYQPISGRILHSWLQLATSLVSKTCTSVLSLLGQPESILLARPHLPSFVPTAVVTGTGSKSTNISSNTIAITTSAVSTTSSMATSGALSTTASASGQEIQRSGSMGLVPMSGGQRRRRPLPTFLESGRSGKKR</sequence>
<feature type="region of interest" description="Disordered" evidence="1">
    <location>
        <begin position="1"/>
        <end position="23"/>
    </location>
</feature>
<feature type="region of interest" description="Disordered" evidence="1">
    <location>
        <begin position="121"/>
        <end position="166"/>
    </location>
</feature>
<reference evidence="2" key="1">
    <citation type="submission" date="2018-11" db="EMBL/GenBank/DDBJ databases">
        <authorList>
            <consortium name="Pathogen Informatics"/>
        </authorList>
    </citation>
    <scope>NUCLEOTIDE SEQUENCE</scope>
</reference>
<dbReference type="EMBL" id="CAAALY010115200">
    <property type="protein sequence ID" value="VEL30755.1"/>
    <property type="molecule type" value="Genomic_DNA"/>
</dbReference>
<evidence type="ECO:0000313" key="3">
    <source>
        <dbReference type="Proteomes" id="UP000784294"/>
    </source>
</evidence>
<keyword evidence="3" id="KW-1185">Reference proteome</keyword>
<evidence type="ECO:0000313" key="2">
    <source>
        <dbReference type="EMBL" id="VEL30755.1"/>
    </source>
</evidence>
<accession>A0A3S5B199</accession>
<proteinExistence type="predicted"/>
<dbReference type="Proteomes" id="UP000784294">
    <property type="component" value="Unassembled WGS sequence"/>
</dbReference>
<organism evidence="2 3">
    <name type="scientific">Protopolystoma xenopodis</name>
    <dbReference type="NCBI Taxonomy" id="117903"/>
    <lineage>
        <taxon>Eukaryota</taxon>
        <taxon>Metazoa</taxon>
        <taxon>Spiralia</taxon>
        <taxon>Lophotrochozoa</taxon>
        <taxon>Platyhelminthes</taxon>
        <taxon>Monogenea</taxon>
        <taxon>Polyopisthocotylea</taxon>
        <taxon>Polystomatidea</taxon>
        <taxon>Polystomatidae</taxon>
        <taxon>Protopolystoma</taxon>
    </lineage>
</organism>
<name>A0A3S5B199_9PLAT</name>
<evidence type="ECO:0000256" key="1">
    <source>
        <dbReference type="SAM" id="MobiDB-lite"/>
    </source>
</evidence>
<gene>
    <name evidence="2" type="ORF">PXEA_LOCUS24195</name>
</gene>
<dbReference type="AlphaFoldDB" id="A0A3S5B199"/>